<evidence type="ECO:0000256" key="8">
    <source>
        <dbReference type="SAM" id="MobiDB-lite"/>
    </source>
</evidence>
<feature type="transmembrane region" description="Helical" evidence="7">
    <location>
        <begin position="575"/>
        <end position="604"/>
    </location>
</feature>
<keyword evidence="7" id="KW-0808">Transferase</keyword>
<comment type="subcellular location">
    <subcellularLocation>
        <location evidence="7">Cell membrane</location>
        <topology evidence="7">Multi-pass membrane protein</topology>
    </subcellularLocation>
    <subcellularLocation>
        <location evidence="1">Membrane</location>
        <topology evidence="1">Multi-pass membrane protein</topology>
    </subcellularLocation>
</comment>
<dbReference type="PANTHER" id="PTHR22914:SF44">
    <property type="entry name" value="CHITIN SYNTHASE 2"/>
    <property type="match status" value="1"/>
</dbReference>
<evidence type="ECO:0000256" key="5">
    <source>
        <dbReference type="ARBA" id="ARBA00022989"/>
    </source>
</evidence>
<keyword evidence="4 7" id="KW-0812">Transmembrane</keyword>
<evidence type="ECO:0000259" key="9">
    <source>
        <dbReference type="Pfam" id="PF08407"/>
    </source>
</evidence>
<keyword evidence="7" id="KW-1003">Cell membrane</keyword>
<dbReference type="PANTHER" id="PTHR22914">
    <property type="entry name" value="CHITIN SYNTHASE"/>
    <property type="match status" value="1"/>
</dbReference>
<dbReference type="InterPro" id="IPR013616">
    <property type="entry name" value="Chitin_synth_N"/>
</dbReference>
<feature type="transmembrane region" description="Helical" evidence="7">
    <location>
        <begin position="631"/>
        <end position="650"/>
    </location>
</feature>
<keyword evidence="3 7" id="KW-0328">Glycosyltransferase</keyword>
<proteinExistence type="inferred from homology"/>
<feature type="compositionally biased region" description="Low complexity" evidence="8">
    <location>
        <begin position="33"/>
        <end position="77"/>
    </location>
</feature>
<evidence type="ECO:0000256" key="4">
    <source>
        <dbReference type="ARBA" id="ARBA00022692"/>
    </source>
</evidence>
<comment type="similarity">
    <text evidence="7">Belongs to the chitin synthase family.</text>
</comment>
<feature type="transmembrane region" description="Helical" evidence="7">
    <location>
        <begin position="740"/>
        <end position="757"/>
    </location>
</feature>
<dbReference type="InterPro" id="IPR029044">
    <property type="entry name" value="Nucleotide-diphossugar_trans"/>
</dbReference>
<dbReference type="GO" id="GO:0071555">
    <property type="term" value="P:cell wall organization"/>
    <property type="evidence" value="ECO:0007669"/>
    <property type="project" value="UniProtKB-KW"/>
</dbReference>
<dbReference type="Pfam" id="PF01644">
    <property type="entry name" value="Chitin_synth_1"/>
    <property type="match status" value="1"/>
</dbReference>
<feature type="domain" description="Chitin synthase N-terminal" evidence="9">
    <location>
        <begin position="167"/>
        <end position="234"/>
    </location>
</feature>
<feature type="compositionally biased region" description="Pro residues" evidence="8">
    <location>
        <begin position="132"/>
        <end position="141"/>
    </location>
</feature>
<evidence type="ECO:0000256" key="2">
    <source>
        <dbReference type="ARBA" id="ARBA00012543"/>
    </source>
</evidence>
<dbReference type="GO" id="GO:0030428">
    <property type="term" value="C:cell septum"/>
    <property type="evidence" value="ECO:0007669"/>
    <property type="project" value="TreeGrafter"/>
</dbReference>
<feature type="transmembrane region" description="Helical" evidence="7">
    <location>
        <begin position="657"/>
        <end position="682"/>
    </location>
</feature>
<keyword evidence="5 7" id="KW-1133">Transmembrane helix</keyword>
<dbReference type="CDD" id="cd04190">
    <property type="entry name" value="Chitin_synth_C"/>
    <property type="match status" value="1"/>
</dbReference>
<evidence type="ECO:0000256" key="7">
    <source>
        <dbReference type="RuleBase" id="RU366040"/>
    </source>
</evidence>
<evidence type="ECO:0000256" key="1">
    <source>
        <dbReference type="ARBA" id="ARBA00004141"/>
    </source>
</evidence>
<comment type="catalytic activity">
    <reaction evidence="7">
        <text>[(1-&gt;4)-N-acetyl-beta-D-glucosaminyl](n) + UDP-N-acetyl-alpha-D-glucosamine = [(1-&gt;4)-N-acetyl-beta-D-glucosaminyl](n+1) + UDP + H(+)</text>
        <dbReference type="Rhea" id="RHEA:16637"/>
        <dbReference type="Rhea" id="RHEA-COMP:9593"/>
        <dbReference type="Rhea" id="RHEA-COMP:9595"/>
        <dbReference type="ChEBI" id="CHEBI:15378"/>
        <dbReference type="ChEBI" id="CHEBI:17029"/>
        <dbReference type="ChEBI" id="CHEBI:57705"/>
        <dbReference type="ChEBI" id="CHEBI:58223"/>
        <dbReference type="EC" id="2.4.1.16"/>
    </reaction>
</comment>
<dbReference type="GO" id="GO:0004100">
    <property type="term" value="F:chitin synthase activity"/>
    <property type="evidence" value="ECO:0007669"/>
    <property type="project" value="UniProtKB-UniRule"/>
</dbReference>
<organism evidence="10 11">
    <name type="scientific">Geranomyces variabilis</name>
    <dbReference type="NCBI Taxonomy" id="109894"/>
    <lineage>
        <taxon>Eukaryota</taxon>
        <taxon>Fungi</taxon>
        <taxon>Fungi incertae sedis</taxon>
        <taxon>Chytridiomycota</taxon>
        <taxon>Chytridiomycota incertae sedis</taxon>
        <taxon>Chytridiomycetes</taxon>
        <taxon>Spizellomycetales</taxon>
        <taxon>Powellomycetaceae</taxon>
        <taxon>Geranomyces</taxon>
    </lineage>
</organism>
<evidence type="ECO:0000313" key="10">
    <source>
        <dbReference type="EMBL" id="KAJ3173370.1"/>
    </source>
</evidence>
<dbReference type="Proteomes" id="UP001212152">
    <property type="component" value="Unassembled WGS sequence"/>
</dbReference>
<dbReference type="GO" id="GO:0005886">
    <property type="term" value="C:plasma membrane"/>
    <property type="evidence" value="ECO:0007669"/>
    <property type="project" value="UniProtKB-SubCell"/>
</dbReference>
<dbReference type="EC" id="2.4.1.16" evidence="2 7"/>
<keyword evidence="7" id="KW-0961">Cell wall biogenesis/degradation</keyword>
<feature type="compositionally biased region" description="Pro residues" evidence="8">
    <location>
        <begin position="1"/>
        <end position="10"/>
    </location>
</feature>
<feature type="transmembrane region" description="Helical" evidence="7">
    <location>
        <begin position="709"/>
        <end position="728"/>
    </location>
</feature>
<gene>
    <name evidence="10" type="primary">CHS2_2</name>
    <name evidence="10" type="ORF">HDU87_007639</name>
</gene>
<dbReference type="EMBL" id="JADGJQ010000071">
    <property type="protein sequence ID" value="KAJ3173370.1"/>
    <property type="molecule type" value="Genomic_DNA"/>
</dbReference>
<keyword evidence="6 7" id="KW-0472">Membrane</keyword>
<dbReference type="SUPFAM" id="SSF53448">
    <property type="entry name" value="Nucleotide-diphospho-sugar transferases"/>
    <property type="match status" value="1"/>
</dbReference>
<feature type="region of interest" description="Disordered" evidence="8">
    <location>
        <begin position="1"/>
        <end position="163"/>
    </location>
</feature>
<accession>A0AAD5XN71</accession>
<feature type="transmembrane region" description="Helical" evidence="7">
    <location>
        <begin position="881"/>
        <end position="905"/>
    </location>
</feature>
<evidence type="ECO:0000256" key="6">
    <source>
        <dbReference type="ARBA" id="ARBA00023136"/>
    </source>
</evidence>
<evidence type="ECO:0000256" key="3">
    <source>
        <dbReference type="ARBA" id="ARBA00022676"/>
    </source>
</evidence>
<comment type="caution">
    <text evidence="10">The sequence shown here is derived from an EMBL/GenBank/DDBJ whole genome shotgun (WGS) entry which is preliminary data.</text>
</comment>
<comment type="function">
    <text evidence="7">Polymerizes chitin, a structural polymer of the cell wall and septum, by transferring the sugar moiety of UDP-GlcNAc to the non-reducing end of the growing chitin polymer.</text>
</comment>
<reference evidence="10" key="1">
    <citation type="submission" date="2020-05" db="EMBL/GenBank/DDBJ databases">
        <title>Phylogenomic resolution of chytrid fungi.</title>
        <authorList>
            <person name="Stajich J.E."/>
            <person name="Amses K."/>
            <person name="Simmons R."/>
            <person name="Seto K."/>
            <person name="Myers J."/>
            <person name="Bonds A."/>
            <person name="Quandt C.A."/>
            <person name="Barry K."/>
            <person name="Liu P."/>
            <person name="Grigoriev I."/>
            <person name="Longcore J.E."/>
            <person name="James T.Y."/>
        </authorList>
    </citation>
    <scope>NUCLEOTIDE SEQUENCE</scope>
    <source>
        <strain evidence="10">JEL0379</strain>
    </source>
</reference>
<dbReference type="Pfam" id="PF08407">
    <property type="entry name" value="Chitin_synth_1N"/>
    <property type="match status" value="1"/>
</dbReference>
<evidence type="ECO:0000313" key="11">
    <source>
        <dbReference type="Proteomes" id="UP001212152"/>
    </source>
</evidence>
<sequence>MSSYNNPPPAARYANRPPARIQQPTAPPRSYTQSSAGSSSAPSYRSQPQPQQPQMQMQMQNAPSSSPRQPYSPQVRQDMPQPSPRSGAGSQYRNDLPYVPPAAGPMHPLGGPGGYSRPQETYQNDPYDPRSYPGPPPPPPGTGFLGQPSGFIGGGGAAPNPDFQRKRTVRKIPLTPQGNLVLEIPVSDRVLNNGKYRTEEEFTHMRYTAVTCTADEFSTKGYTLRQQEYQRHTEIFIVVTMYNEDDELFCKSMNAIMKNIAHLCTRSRSKTWGSEGWKKVVVCIVSDGRTKINRRVLDVLGLMGVYQDGVMKDHVNEKPVAAHLFEYTTQVAVDQQLKMKGHEKGFVPVQILFCLKEKNAKKINSHRWFFNAMGPLIKPNICMLIDVGTKPQETALYHLWKAFDRNPQVGGACGEIYAELGSGCSNLLNPIVAAQNFEYKMSNILDKPLESVCGYISVLPGAFSAYRYIALQGKPLSQYFKGETMHGGASVSTANMYLAEDRILCFELVTKRDQAWLLKYVKSAKAETDVPDSVPEFISQRRRWLNGSFFAGVHALQHWYHIFRSGHSLPRKMLLLLEFLYNAIMTLFNWFGLSFFYLTFFFLANTGNPDTDTNSDALNPFGKTGARMFEFLRPIYMAAIVTCFISAMGNRPQGSRWIYIGCMFLFAAIMGIMMFYCGWQVYQSVHTITPDQLHHFGKLISDRPQLRDIVLALASTYGLYLFASIAFLEPWHMITSFLQYLFLAPSFLNILMIYAFSNLHDVSWGTKGDNSAASDLGAVTSSKSKDGVHTVSVEIPTERTDINASYDKFLAALRQPRPDEKQHRDAKTKQEDSFKNYRTNLLLSWMFSNALVVIILTNESLSSSLFTSIGVGTSPGHSNPFLSFTFFSVLGISTVRFIGAMTYLITRAICG</sequence>
<protein>
    <recommendedName>
        <fullName evidence="2 7">Chitin synthase</fullName>
        <ecNumber evidence="2 7">2.4.1.16</ecNumber>
    </recommendedName>
</protein>
<dbReference type="GO" id="GO:0006031">
    <property type="term" value="P:chitin biosynthetic process"/>
    <property type="evidence" value="ECO:0007669"/>
    <property type="project" value="UniProtKB-UniRule"/>
</dbReference>
<dbReference type="InterPro" id="IPR004835">
    <property type="entry name" value="Chitin_synth"/>
</dbReference>
<feature type="compositionally biased region" description="Low complexity" evidence="8">
    <location>
        <begin position="11"/>
        <end position="20"/>
    </location>
</feature>
<name>A0AAD5XN71_9FUNG</name>
<feature type="transmembrane region" description="Helical" evidence="7">
    <location>
        <begin position="842"/>
        <end position="861"/>
    </location>
</feature>
<dbReference type="AlphaFoldDB" id="A0AAD5XN71"/>
<keyword evidence="11" id="KW-1185">Reference proteome</keyword>